<dbReference type="Pfam" id="PF01040">
    <property type="entry name" value="UbiA"/>
    <property type="match status" value="1"/>
</dbReference>
<keyword evidence="16" id="KW-1185">Reference proteome</keyword>
<keyword evidence="5 12" id="KW-0997">Cell inner membrane</keyword>
<dbReference type="EC" id="2.5.1.39" evidence="12 13"/>
<feature type="compositionally biased region" description="Low complexity" evidence="14">
    <location>
        <begin position="29"/>
        <end position="42"/>
    </location>
</feature>
<dbReference type="Gene3D" id="1.20.120.1780">
    <property type="entry name" value="UbiA prenyltransferase"/>
    <property type="match status" value="1"/>
</dbReference>
<dbReference type="FunFam" id="1.20.120.1780:FF:000001">
    <property type="entry name" value="4-hydroxybenzoate octaprenyltransferase"/>
    <property type="match status" value="1"/>
</dbReference>
<dbReference type="Gene3D" id="1.10.357.140">
    <property type="entry name" value="UbiA prenyltransferase"/>
    <property type="match status" value="1"/>
</dbReference>
<feature type="transmembrane region" description="Helical" evidence="12">
    <location>
        <begin position="234"/>
        <end position="250"/>
    </location>
</feature>
<comment type="subcellular location">
    <subcellularLocation>
        <location evidence="12">Cell inner membrane</location>
        <topology evidence="12">Multi-pass membrane protein</topology>
    </subcellularLocation>
    <subcellularLocation>
        <location evidence="2">Membrane</location>
        <topology evidence="2">Multi-pass membrane protein</topology>
    </subcellularLocation>
</comment>
<evidence type="ECO:0000256" key="4">
    <source>
        <dbReference type="ARBA" id="ARBA00022475"/>
    </source>
</evidence>
<dbReference type="InterPro" id="IPR000537">
    <property type="entry name" value="UbiA_prenyltransferase"/>
</dbReference>
<dbReference type="EMBL" id="FOVF01000012">
    <property type="protein sequence ID" value="SFN29183.1"/>
    <property type="molecule type" value="Genomic_DNA"/>
</dbReference>
<dbReference type="CDD" id="cd13959">
    <property type="entry name" value="PT_UbiA_COQ2"/>
    <property type="match status" value="1"/>
</dbReference>
<name>A0A1I4XUX0_9GAMM</name>
<evidence type="ECO:0000313" key="16">
    <source>
        <dbReference type="Proteomes" id="UP000198575"/>
    </source>
</evidence>
<dbReference type="Proteomes" id="UP000198575">
    <property type="component" value="Unassembled WGS sequence"/>
</dbReference>
<feature type="region of interest" description="Disordered" evidence="14">
    <location>
        <begin position="1"/>
        <end position="20"/>
    </location>
</feature>
<evidence type="ECO:0000256" key="11">
    <source>
        <dbReference type="ARBA" id="ARBA00023136"/>
    </source>
</evidence>
<evidence type="ECO:0000256" key="8">
    <source>
        <dbReference type="ARBA" id="ARBA00022692"/>
    </source>
</evidence>
<feature type="compositionally biased region" description="Polar residues" evidence="14">
    <location>
        <begin position="1"/>
        <end position="11"/>
    </location>
</feature>
<dbReference type="GO" id="GO:0008412">
    <property type="term" value="F:4-hydroxybenzoate polyprenyltransferase activity"/>
    <property type="evidence" value="ECO:0007669"/>
    <property type="project" value="UniProtKB-UniRule"/>
</dbReference>
<evidence type="ECO:0000256" key="5">
    <source>
        <dbReference type="ARBA" id="ARBA00022519"/>
    </source>
</evidence>
<gene>
    <name evidence="12" type="primary">ubiA</name>
    <name evidence="15" type="ORF">SAMN05216289_11219</name>
</gene>
<keyword evidence="8 12" id="KW-0812">Transmembrane</keyword>
<evidence type="ECO:0000256" key="2">
    <source>
        <dbReference type="ARBA" id="ARBA00004141"/>
    </source>
</evidence>
<evidence type="ECO:0000256" key="7">
    <source>
        <dbReference type="ARBA" id="ARBA00022688"/>
    </source>
</evidence>
<dbReference type="InterPro" id="IPR006370">
    <property type="entry name" value="HB_polyprenyltransferase-like"/>
</dbReference>
<keyword evidence="11 12" id="KW-0472">Membrane</keyword>
<comment type="similarity">
    <text evidence="3 12">Belongs to the UbiA prenyltransferase family.</text>
</comment>
<dbReference type="PANTHER" id="PTHR11048:SF28">
    <property type="entry name" value="4-HYDROXYBENZOATE POLYPRENYLTRANSFERASE, MITOCHONDRIAL"/>
    <property type="match status" value="1"/>
</dbReference>
<evidence type="ECO:0000256" key="13">
    <source>
        <dbReference type="NCBIfam" id="TIGR01474"/>
    </source>
</evidence>
<evidence type="ECO:0000256" key="12">
    <source>
        <dbReference type="HAMAP-Rule" id="MF_01635"/>
    </source>
</evidence>
<dbReference type="HAMAP" id="MF_01635">
    <property type="entry name" value="UbiA"/>
    <property type="match status" value="1"/>
</dbReference>
<feature type="transmembrane region" description="Helical" evidence="12">
    <location>
        <begin position="271"/>
        <end position="296"/>
    </location>
</feature>
<feature type="transmembrane region" description="Helical" evidence="12">
    <location>
        <begin position="112"/>
        <end position="132"/>
    </location>
</feature>
<evidence type="ECO:0000256" key="14">
    <source>
        <dbReference type="SAM" id="MobiDB-lite"/>
    </source>
</evidence>
<dbReference type="FunFam" id="1.10.357.140:FF:000002">
    <property type="entry name" value="4-hydroxybenzoate octaprenyltransferase"/>
    <property type="match status" value="1"/>
</dbReference>
<dbReference type="GO" id="GO:0006744">
    <property type="term" value="P:ubiquinone biosynthetic process"/>
    <property type="evidence" value="ECO:0007669"/>
    <property type="project" value="UniProtKB-UniRule"/>
</dbReference>
<keyword evidence="6 12" id="KW-0808">Transferase</keyword>
<keyword evidence="7 12" id="KW-0831">Ubiquinone biosynthesis</keyword>
<sequence length="357" mass="39509">MPESNDPASESAQEERAIPPPWAVGPAALATAAAAAPPSRQAVRSTQPHPADASTRSMRVIEWLTDRLRDPWRERIRQYLVLMRMDRPVGALLLLWPTWWGLWFAANDFPPIGALVIFTLGVFVMRSAGCVINDYADHAWLDAHVERTRGRPMAAGRVSRREAILLFLGLLAFAFALVLFTNALTIKLSFAGAALAAIYPFCKRYTHLAQVVLGAAFGWSIPMAFAAVTGAVPAMAWLLFLANVLFSTIYDTEYAMVDREDDIRVGAKSTAILFADADRPIIGILMATFLFAMLLAGMRAQLVWPYFAGLAIAAALFGWQQWIIRKREREACFAAFRNNNWVGCVLWVGLLLALAIR</sequence>
<organism evidence="15 16">
    <name type="scientific">Dokdonella immobilis</name>
    <dbReference type="NCBI Taxonomy" id="578942"/>
    <lineage>
        <taxon>Bacteria</taxon>
        <taxon>Pseudomonadati</taxon>
        <taxon>Pseudomonadota</taxon>
        <taxon>Gammaproteobacteria</taxon>
        <taxon>Lysobacterales</taxon>
        <taxon>Rhodanobacteraceae</taxon>
        <taxon>Dokdonella</taxon>
    </lineage>
</organism>
<keyword evidence="10 12" id="KW-1133">Transmembrane helix</keyword>
<dbReference type="InterPro" id="IPR039653">
    <property type="entry name" value="Prenyltransferase"/>
</dbReference>
<reference evidence="15 16" key="1">
    <citation type="submission" date="2016-10" db="EMBL/GenBank/DDBJ databases">
        <authorList>
            <person name="de Groot N.N."/>
        </authorList>
    </citation>
    <scope>NUCLEOTIDE SEQUENCE [LARGE SCALE GENOMIC DNA]</scope>
    <source>
        <strain evidence="15 16">CGMCC 1.7659</strain>
    </source>
</reference>
<feature type="transmembrane region" description="Helical" evidence="12">
    <location>
        <begin position="163"/>
        <end position="180"/>
    </location>
</feature>
<keyword evidence="9 12" id="KW-0460">Magnesium</keyword>
<evidence type="ECO:0000256" key="1">
    <source>
        <dbReference type="ARBA" id="ARBA00001946"/>
    </source>
</evidence>
<evidence type="ECO:0000256" key="9">
    <source>
        <dbReference type="ARBA" id="ARBA00022842"/>
    </source>
</evidence>
<comment type="catalytic activity">
    <reaction evidence="12">
        <text>all-trans-octaprenyl diphosphate + 4-hydroxybenzoate = 4-hydroxy-3-(all-trans-octaprenyl)benzoate + diphosphate</text>
        <dbReference type="Rhea" id="RHEA:27782"/>
        <dbReference type="ChEBI" id="CHEBI:1617"/>
        <dbReference type="ChEBI" id="CHEBI:17879"/>
        <dbReference type="ChEBI" id="CHEBI:33019"/>
        <dbReference type="ChEBI" id="CHEBI:57711"/>
        <dbReference type="EC" id="2.5.1.39"/>
    </reaction>
</comment>
<feature type="transmembrane region" description="Helical" evidence="12">
    <location>
        <begin position="302"/>
        <end position="319"/>
    </location>
</feature>
<keyword evidence="4 12" id="KW-1003">Cell membrane</keyword>
<comment type="pathway">
    <text evidence="12">Cofactor biosynthesis; ubiquinone biosynthesis.</text>
</comment>
<feature type="transmembrane region" description="Helical" evidence="12">
    <location>
        <begin position="340"/>
        <end position="356"/>
    </location>
</feature>
<comment type="cofactor">
    <cofactor evidence="1 12">
        <name>Mg(2+)</name>
        <dbReference type="ChEBI" id="CHEBI:18420"/>
    </cofactor>
</comment>
<accession>A0A1I4XUX0</accession>
<evidence type="ECO:0000313" key="15">
    <source>
        <dbReference type="EMBL" id="SFN29183.1"/>
    </source>
</evidence>
<dbReference type="PANTHER" id="PTHR11048">
    <property type="entry name" value="PRENYLTRANSFERASES"/>
    <property type="match status" value="1"/>
</dbReference>
<dbReference type="NCBIfam" id="TIGR01474">
    <property type="entry name" value="ubiA_proteo"/>
    <property type="match status" value="1"/>
</dbReference>
<dbReference type="GO" id="GO:0005886">
    <property type="term" value="C:plasma membrane"/>
    <property type="evidence" value="ECO:0007669"/>
    <property type="project" value="UniProtKB-SubCell"/>
</dbReference>
<evidence type="ECO:0000256" key="10">
    <source>
        <dbReference type="ARBA" id="ARBA00022989"/>
    </source>
</evidence>
<dbReference type="InterPro" id="IPR044878">
    <property type="entry name" value="UbiA_sf"/>
</dbReference>
<comment type="function">
    <text evidence="12">Catalyzes the prenylation of para-hydroxybenzoate (PHB) with an all-trans polyprenyl group. Mediates the second step in the final reaction sequence of ubiquinone-8 (UQ-8) biosynthesis, which is the condensation of the polyisoprenoid side chain with PHB, generating the first membrane-bound Q intermediate 3-octaprenyl-4-hydroxybenzoate.</text>
</comment>
<protein>
    <recommendedName>
        <fullName evidence="12 13">4-hydroxybenzoate octaprenyltransferase</fullName>
        <ecNumber evidence="12 13">2.5.1.39</ecNumber>
    </recommendedName>
    <alternativeName>
        <fullName evidence="12">4-HB polyprenyltransferase</fullName>
    </alternativeName>
</protein>
<dbReference type="STRING" id="578942.SAMN05216289_11219"/>
<proteinExistence type="inferred from homology"/>
<evidence type="ECO:0000256" key="6">
    <source>
        <dbReference type="ARBA" id="ARBA00022679"/>
    </source>
</evidence>
<dbReference type="AlphaFoldDB" id="A0A1I4XUX0"/>
<evidence type="ECO:0000256" key="3">
    <source>
        <dbReference type="ARBA" id="ARBA00005985"/>
    </source>
</evidence>
<feature type="region of interest" description="Disordered" evidence="14">
    <location>
        <begin position="29"/>
        <end position="53"/>
    </location>
</feature>
<dbReference type="UniPathway" id="UPA00232"/>